<proteinExistence type="inferred from homology"/>
<dbReference type="RefSeq" id="XP_024674341.1">
    <property type="nucleotide sequence ID" value="XM_024818252.1"/>
</dbReference>
<evidence type="ECO:0000259" key="6">
    <source>
        <dbReference type="PROSITE" id="PS50975"/>
    </source>
</evidence>
<dbReference type="GO" id="GO:0046872">
    <property type="term" value="F:metal ion binding"/>
    <property type="evidence" value="ECO:0007669"/>
    <property type="project" value="InterPro"/>
</dbReference>
<feature type="region of interest" description="Disordered" evidence="5">
    <location>
        <begin position="230"/>
        <end position="253"/>
    </location>
</feature>
<evidence type="ECO:0000256" key="1">
    <source>
        <dbReference type="ARBA" id="ARBA00010871"/>
    </source>
</evidence>
<evidence type="ECO:0000313" key="7">
    <source>
        <dbReference type="EMBL" id="PLB40329.1"/>
    </source>
</evidence>
<dbReference type="Pfam" id="PF07478">
    <property type="entry name" value="Dala_Dala_lig_C"/>
    <property type="match status" value="1"/>
</dbReference>
<reference evidence="7 8" key="1">
    <citation type="submission" date="2017-12" db="EMBL/GenBank/DDBJ databases">
        <authorList>
            <consortium name="DOE Joint Genome Institute"/>
            <person name="Haridas S."/>
            <person name="Kjaerbolling I."/>
            <person name="Vesth T.C."/>
            <person name="Frisvad J.C."/>
            <person name="Nybo J.L."/>
            <person name="Theobald S."/>
            <person name="Kuo A."/>
            <person name="Bowyer P."/>
            <person name="Matsuda Y."/>
            <person name="Mondo S."/>
            <person name="Lyhne E.K."/>
            <person name="Kogle M.E."/>
            <person name="Clum A."/>
            <person name="Lipzen A."/>
            <person name="Salamov A."/>
            <person name="Ngan C.Y."/>
            <person name="Daum C."/>
            <person name="Chiniquy J."/>
            <person name="Barry K."/>
            <person name="LaButti K."/>
            <person name="Simmons B.A."/>
            <person name="Magnuson J.K."/>
            <person name="Mortensen U.H."/>
            <person name="Larsen T.O."/>
            <person name="Grigoriev I.V."/>
            <person name="Baker S.E."/>
            <person name="Andersen M.R."/>
            <person name="Nordberg H.P."/>
            <person name="Cantor M.N."/>
            <person name="Hua S.X."/>
        </authorList>
    </citation>
    <scope>NUCLEOTIDE SEQUENCE [LARGE SCALE GENOMIC DNA]</scope>
    <source>
        <strain evidence="7 8">CBS 102.13</strain>
    </source>
</reference>
<evidence type="ECO:0000256" key="2">
    <source>
        <dbReference type="ARBA" id="ARBA00022598"/>
    </source>
</evidence>
<dbReference type="AlphaFoldDB" id="A0A2I2FI90"/>
<feature type="domain" description="ATP-grasp" evidence="6">
    <location>
        <begin position="118"/>
        <end position="349"/>
    </location>
</feature>
<comment type="similarity">
    <text evidence="1">Belongs to the D-alanine--D-alanine ligase family.</text>
</comment>
<dbReference type="InterPro" id="IPR011095">
    <property type="entry name" value="Dala_Dala_lig_C"/>
</dbReference>
<protein>
    <submittedName>
        <fullName evidence="7">Glutathione synthetase ATP-binding domain-like protein</fullName>
    </submittedName>
</protein>
<dbReference type="Gene3D" id="3.30.1490.20">
    <property type="entry name" value="ATP-grasp fold, A domain"/>
    <property type="match status" value="1"/>
</dbReference>
<dbReference type="OrthoDB" id="2013972at2759"/>
<dbReference type="GO" id="GO:0005524">
    <property type="term" value="F:ATP binding"/>
    <property type="evidence" value="ECO:0007669"/>
    <property type="project" value="UniProtKB-UniRule"/>
</dbReference>
<dbReference type="InterPro" id="IPR011761">
    <property type="entry name" value="ATP-grasp"/>
</dbReference>
<dbReference type="PANTHER" id="PTHR23132">
    <property type="entry name" value="D-ALANINE--D-ALANINE LIGASE"/>
    <property type="match status" value="1"/>
</dbReference>
<dbReference type="InterPro" id="IPR016185">
    <property type="entry name" value="PreATP-grasp_dom_sf"/>
</dbReference>
<dbReference type="Proteomes" id="UP000234585">
    <property type="component" value="Unassembled WGS sequence"/>
</dbReference>
<keyword evidence="4" id="KW-0547">Nucleotide-binding</keyword>
<name>A0A2I2FI90_ASPCN</name>
<dbReference type="PROSITE" id="PS50975">
    <property type="entry name" value="ATP_GRASP"/>
    <property type="match status" value="1"/>
</dbReference>
<keyword evidence="8" id="KW-1185">Reference proteome</keyword>
<evidence type="ECO:0000256" key="3">
    <source>
        <dbReference type="ARBA" id="ARBA00023316"/>
    </source>
</evidence>
<dbReference type="Gene3D" id="3.30.470.20">
    <property type="entry name" value="ATP-grasp fold, B domain"/>
    <property type="match status" value="1"/>
</dbReference>
<evidence type="ECO:0000313" key="8">
    <source>
        <dbReference type="Proteomes" id="UP000234585"/>
    </source>
</evidence>
<keyword evidence="3" id="KW-0961">Cell wall biogenesis/degradation</keyword>
<dbReference type="EMBL" id="KZ559125">
    <property type="protein sequence ID" value="PLB40329.1"/>
    <property type="molecule type" value="Genomic_DNA"/>
</dbReference>
<dbReference type="GO" id="GO:0008716">
    <property type="term" value="F:D-alanine-D-alanine ligase activity"/>
    <property type="evidence" value="ECO:0007669"/>
    <property type="project" value="InterPro"/>
</dbReference>
<keyword evidence="4 7" id="KW-0067">ATP-binding</keyword>
<feature type="compositionally biased region" description="Polar residues" evidence="5">
    <location>
        <begin position="241"/>
        <end position="253"/>
    </location>
</feature>
<dbReference type="GO" id="GO:0071555">
    <property type="term" value="P:cell wall organization"/>
    <property type="evidence" value="ECO:0007669"/>
    <property type="project" value="UniProtKB-KW"/>
</dbReference>
<dbReference type="SUPFAM" id="SSF52440">
    <property type="entry name" value="PreATP-grasp domain"/>
    <property type="match status" value="1"/>
</dbReference>
<dbReference type="InterPro" id="IPR013815">
    <property type="entry name" value="ATP_grasp_subdomain_1"/>
</dbReference>
<dbReference type="SUPFAM" id="SSF56059">
    <property type="entry name" value="Glutathione synthetase ATP-binding domain-like"/>
    <property type="match status" value="1"/>
</dbReference>
<evidence type="ECO:0000256" key="4">
    <source>
        <dbReference type="PROSITE-ProRule" id="PRU00409"/>
    </source>
</evidence>
<dbReference type="GeneID" id="36525412"/>
<organism evidence="7 8">
    <name type="scientific">Aspergillus candidus</name>
    <dbReference type="NCBI Taxonomy" id="41067"/>
    <lineage>
        <taxon>Eukaryota</taxon>
        <taxon>Fungi</taxon>
        <taxon>Dikarya</taxon>
        <taxon>Ascomycota</taxon>
        <taxon>Pezizomycotina</taxon>
        <taxon>Eurotiomycetes</taxon>
        <taxon>Eurotiomycetidae</taxon>
        <taxon>Eurotiales</taxon>
        <taxon>Aspergillaceae</taxon>
        <taxon>Aspergillus</taxon>
        <taxon>Aspergillus subgen. Circumdati</taxon>
    </lineage>
</organism>
<sequence length="371" mass="40180">MPALTIALVAERRSAYLADGQSQQECAALTHDGEVDEVVAALTRLGHTVVQLPGISSLVQALAINRNKEWDLVFNMSQGFYGSAREAQVPALLDAYQIPYTFADAATMALCQNKINTKTVLDHCSVPNAPFTVISPHQRDFGDLVQDSKHLDYPLFVKLGTEGSSKGIDSFNKVNSSAELTKAVENLRSDFPDQPILVESFLAGREFTVSLLGTGELSRVIGVREHVWEDPSKPSHDGLTNGDSRQDFSSWQSKSSTDCGLVIKDYKLSETIDPQVQTACLLALDAWTLLGCRDAGRVDIRFDSNEPGSTAQIMEVNPISGMLPGHSPLPASAQINGISFEQLMAGIIESTLLRNSRKPLTNMGSGKCISV</sequence>
<keyword evidence="2" id="KW-0436">Ligase</keyword>
<dbReference type="PANTHER" id="PTHR23132:SF23">
    <property type="entry name" value="D-ALANINE--D-ALANINE LIGASE B"/>
    <property type="match status" value="1"/>
</dbReference>
<accession>A0A2I2FI90</accession>
<gene>
    <name evidence="7" type="ORF">BDW47DRAFT_135124</name>
</gene>
<evidence type="ECO:0000256" key="5">
    <source>
        <dbReference type="SAM" id="MobiDB-lite"/>
    </source>
</evidence>
<dbReference type="STRING" id="41067.A0A2I2FI90"/>
<dbReference type="Gene3D" id="3.40.50.20">
    <property type="match status" value="1"/>
</dbReference>